<evidence type="ECO:0000256" key="1">
    <source>
        <dbReference type="SAM" id="Phobius"/>
    </source>
</evidence>
<keyword evidence="1" id="KW-1133">Transmembrane helix</keyword>
<keyword evidence="1" id="KW-0812">Transmembrane</keyword>
<accession>A0A839ACY7</accession>
<name>A0A839ACY7_9HYPH</name>
<comment type="caution">
    <text evidence="2">The sequence shown here is derived from an EMBL/GenBank/DDBJ whole genome shotgun (WGS) entry which is preliminary data.</text>
</comment>
<evidence type="ECO:0000313" key="2">
    <source>
        <dbReference type="EMBL" id="MBA5777620.1"/>
    </source>
</evidence>
<proteinExistence type="predicted"/>
<dbReference type="AlphaFoldDB" id="A0A839ACY7"/>
<evidence type="ECO:0000313" key="3">
    <source>
        <dbReference type="Proteomes" id="UP000541109"/>
    </source>
</evidence>
<organism evidence="2 3">
    <name type="scientific">Stappia albiluteola</name>
    <dbReference type="NCBI Taxonomy" id="2758565"/>
    <lineage>
        <taxon>Bacteria</taxon>
        <taxon>Pseudomonadati</taxon>
        <taxon>Pseudomonadota</taxon>
        <taxon>Alphaproteobacteria</taxon>
        <taxon>Hyphomicrobiales</taxon>
        <taxon>Stappiaceae</taxon>
        <taxon>Stappia</taxon>
    </lineage>
</organism>
<gene>
    <name evidence="2" type="ORF">H2509_10845</name>
</gene>
<keyword evidence="3" id="KW-1185">Reference proteome</keyword>
<keyword evidence="1" id="KW-0472">Membrane</keyword>
<dbReference type="Proteomes" id="UP000541109">
    <property type="component" value="Unassembled WGS sequence"/>
</dbReference>
<sequence>MTPANLPRSTGGIATQFTGVVLALALVGTAFVFKTAGQWLSHANPHGDWTEETHPVDVDLAGRDFTIPANMIRHAPQRTATAPTDRVDLAVLWPDMKGYEQELAAGFMDASDNSPLILVSIETDSKSQGTSELLDNVYRTLAVGEPAKGPGGLSLLWLSDGKNGGTDFVAFEEGSAPRFAARCFTPTNAGLAATCQRDIRLGDDLMVSYRFRQSYLSSWSSLERKIGALVQSFQPH</sequence>
<protein>
    <submittedName>
        <fullName evidence="2">Uncharacterized protein</fullName>
    </submittedName>
</protein>
<feature type="transmembrane region" description="Helical" evidence="1">
    <location>
        <begin position="12"/>
        <end position="33"/>
    </location>
</feature>
<dbReference type="RefSeq" id="WP_182165116.1">
    <property type="nucleotide sequence ID" value="NZ_JACFXV010000053.1"/>
</dbReference>
<reference evidence="2 3" key="1">
    <citation type="submission" date="2020-07" db="EMBL/GenBank/DDBJ databases">
        <title>Stappia sp., F7233, whole genome shotgun sequencing project.</title>
        <authorList>
            <person name="Jiang S."/>
            <person name="Liu Z.W."/>
            <person name="Du Z.J."/>
        </authorList>
    </citation>
    <scope>NUCLEOTIDE SEQUENCE [LARGE SCALE GENOMIC DNA]</scope>
    <source>
        <strain evidence="2 3">F7233</strain>
    </source>
</reference>
<dbReference type="EMBL" id="JACFXV010000053">
    <property type="protein sequence ID" value="MBA5777620.1"/>
    <property type="molecule type" value="Genomic_DNA"/>
</dbReference>